<proteinExistence type="predicted"/>
<comment type="caution">
    <text evidence="1">The sequence shown here is derived from an EMBL/GenBank/DDBJ whole genome shotgun (WGS) entry which is preliminary data.</text>
</comment>
<dbReference type="AlphaFoldDB" id="A0A4S8K7W4"/>
<organism evidence="1 2">
    <name type="scientific">Musa balbisiana</name>
    <name type="common">Banana</name>
    <dbReference type="NCBI Taxonomy" id="52838"/>
    <lineage>
        <taxon>Eukaryota</taxon>
        <taxon>Viridiplantae</taxon>
        <taxon>Streptophyta</taxon>
        <taxon>Embryophyta</taxon>
        <taxon>Tracheophyta</taxon>
        <taxon>Spermatophyta</taxon>
        <taxon>Magnoliopsida</taxon>
        <taxon>Liliopsida</taxon>
        <taxon>Zingiberales</taxon>
        <taxon>Musaceae</taxon>
        <taxon>Musa</taxon>
    </lineage>
</organism>
<evidence type="ECO:0000313" key="2">
    <source>
        <dbReference type="Proteomes" id="UP000317650"/>
    </source>
</evidence>
<keyword evidence="2" id="KW-1185">Reference proteome</keyword>
<sequence length="301" mass="33807">MLLSDQYERPLVAIRFFVCLLCNRFELAFALNFGAPAIALESVTAGSHLRRCRVSNGLTALSFRGGDCSIADGSGECMNLQLGHEGDDSQSMTRRWQLMQTTATMLPHELGCFFASSEFVKLDCSSELEKDEMRCRVSNGLTALSFRGGDCSIADGSGECMNLQLGHEGDDSQSMTRRWQLMQTTATMLPHELGCFFASSEFVKLDCSSELEKDEMLRSKSSSCSLGLIQLFFRICDRWEQMHAEQSLLKQAWHQSWKLEGSSNLTEECRYCTPTCRHWSLQCLQKQQSTSVVLFVFLPGK</sequence>
<accession>A0A4S8K7W4</accession>
<dbReference type="Proteomes" id="UP000317650">
    <property type="component" value="Chromosome 8"/>
</dbReference>
<name>A0A4S8K7W4_MUSBA</name>
<gene>
    <name evidence="1" type="ORF">C4D60_Mb08t31110</name>
</gene>
<protein>
    <submittedName>
        <fullName evidence="1">Uncharacterized protein</fullName>
    </submittedName>
</protein>
<evidence type="ECO:0000313" key="1">
    <source>
        <dbReference type="EMBL" id="THU71018.1"/>
    </source>
</evidence>
<dbReference type="EMBL" id="PYDT01000002">
    <property type="protein sequence ID" value="THU71018.1"/>
    <property type="molecule type" value="Genomic_DNA"/>
</dbReference>
<reference evidence="1 2" key="1">
    <citation type="journal article" date="2019" name="Nat. Plants">
        <title>Genome sequencing of Musa balbisiana reveals subgenome evolution and function divergence in polyploid bananas.</title>
        <authorList>
            <person name="Yao X."/>
        </authorList>
    </citation>
    <scope>NUCLEOTIDE SEQUENCE [LARGE SCALE GENOMIC DNA]</scope>
    <source>
        <strain evidence="2">cv. DH-PKW</strain>
        <tissue evidence="1">Leaves</tissue>
    </source>
</reference>